<dbReference type="AlphaFoldDB" id="A0A834GTW9"/>
<protein>
    <submittedName>
        <fullName evidence="1">Uncharacterized protein</fullName>
    </submittedName>
</protein>
<organism evidence="1 2">
    <name type="scientific">Rhododendron simsii</name>
    <name type="common">Sims's rhododendron</name>
    <dbReference type="NCBI Taxonomy" id="118357"/>
    <lineage>
        <taxon>Eukaryota</taxon>
        <taxon>Viridiplantae</taxon>
        <taxon>Streptophyta</taxon>
        <taxon>Embryophyta</taxon>
        <taxon>Tracheophyta</taxon>
        <taxon>Spermatophyta</taxon>
        <taxon>Magnoliopsida</taxon>
        <taxon>eudicotyledons</taxon>
        <taxon>Gunneridae</taxon>
        <taxon>Pentapetalae</taxon>
        <taxon>asterids</taxon>
        <taxon>Ericales</taxon>
        <taxon>Ericaceae</taxon>
        <taxon>Ericoideae</taxon>
        <taxon>Rhodoreae</taxon>
        <taxon>Rhododendron</taxon>
    </lineage>
</organism>
<comment type="caution">
    <text evidence="1">The sequence shown here is derived from an EMBL/GenBank/DDBJ whole genome shotgun (WGS) entry which is preliminary data.</text>
</comment>
<sequence length="90" mass="10448">MGRNRSISCENTFCPRITRGTRLGIDFDNDVEHMKKMIESEAEAYALLLRYKYAVLWDIKTNERCLCLSVRVFVSVLIFGDLRVGRSGLW</sequence>
<accession>A0A834GTW9</accession>
<keyword evidence="2" id="KW-1185">Reference proteome</keyword>
<evidence type="ECO:0000313" key="1">
    <source>
        <dbReference type="EMBL" id="KAF7140916.1"/>
    </source>
</evidence>
<gene>
    <name evidence="1" type="ORF">RHSIM_Rhsim06G0170800</name>
</gene>
<name>A0A834GTW9_RHOSS</name>
<proteinExistence type="predicted"/>
<dbReference type="Proteomes" id="UP000626092">
    <property type="component" value="Unassembled WGS sequence"/>
</dbReference>
<reference evidence="1" key="1">
    <citation type="submission" date="2019-11" db="EMBL/GenBank/DDBJ databases">
        <authorList>
            <person name="Liu Y."/>
            <person name="Hou J."/>
            <person name="Li T.-Q."/>
            <person name="Guan C.-H."/>
            <person name="Wu X."/>
            <person name="Wu H.-Z."/>
            <person name="Ling F."/>
            <person name="Zhang R."/>
            <person name="Shi X.-G."/>
            <person name="Ren J.-P."/>
            <person name="Chen E.-F."/>
            <person name="Sun J.-M."/>
        </authorList>
    </citation>
    <scope>NUCLEOTIDE SEQUENCE</scope>
    <source>
        <strain evidence="1">Adult_tree_wgs_1</strain>
        <tissue evidence="1">Leaves</tissue>
    </source>
</reference>
<evidence type="ECO:0000313" key="2">
    <source>
        <dbReference type="Proteomes" id="UP000626092"/>
    </source>
</evidence>
<dbReference type="EMBL" id="WJXA01000006">
    <property type="protein sequence ID" value="KAF7140916.1"/>
    <property type="molecule type" value="Genomic_DNA"/>
</dbReference>